<dbReference type="Proteomes" id="UP001234989">
    <property type="component" value="Chromosome 10"/>
</dbReference>
<name>A0AAF0UTB6_SOLVR</name>
<evidence type="ECO:0000313" key="2">
    <source>
        <dbReference type="Proteomes" id="UP001234989"/>
    </source>
</evidence>
<protein>
    <submittedName>
        <fullName evidence="1">Uncharacterized protein</fullName>
    </submittedName>
</protein>
<sequence>MYSLISLPA</sequence>
<reference evidence="1" key="1">
    <citation type="submission" date="2023-08" db="EMBL/GenBank/DDBJ databases">
        <title>A de novo genome assembly of Solanum verrucosum Schlechtendal, a Mexican diploid species geographically isolated from the other diploid A-genome species in potato relatives.</title>
        <authorList>
            <person name="Hosaka K."/>
        </authorList>
    </citation>
    <scope>NUCLEOTIDE SEQUENCE</scope>
    <source>
        <tissue evidence="1">Young leaves</tissue>
    </source>
</reference>
<evidence type="ECO:0000313" key="1">
    <source>
        <dbReference type="EMBL" id="WMV51414.1"/>
    </source>
</evidence>
<proteinExistence type="predicted"/>
<organism evidence="1 2">
    <name type="scientific">Solanum verrucosum</name>
    <dbReference type="NCBI Taxonomy" id="315347"/>
    <lineage>
        <taxon>Eukaryota</taxon>
        <taxon>Viridiplantae</taxon>
        <taxon>Streptophyta</taxon>
        <taxon>Embryophyta</taxon>
        <taxon>Tracheophyta</taxon>
        <taxon>Spermatophyta</taxon>
        <taxon>Magnoliopsida</taxon>
        <taxon>eudicotyledons</taxon>
        <taxon>Gunneridae</taxon>
        <taxon>Pentapetalae</taxon>
        <taxon>asterids</taxon>
        <taxon>lamiids</taxon>
        <taxon>Solanales</taxon>
        <taxon>Solanaceae</taxon>
        <taxon>Solanoideae</taxon>
        <taxon>Solaneae</taxon>
        <taxon>Solanum</taxon>
    </lineage>
</organism>
<dbReference type="EMBL" id="CP133621">
    <property type="protein sequence ID" value="WMV51414.1"/>
    <property type="molecule type" value="Genomic_DNA"/>
</dbReference>
<gene>
    <name evidence="1" type="ORF">MTR67_044799</name>
</gene>
<keyword evidence="2" id="KW-1185">Reference proteome</keyword>
<accession>A0AAF0UTB6</accession>